<sequence>RQLMLVELGSGGGDAAALVDDGSRRLLICGLLPRQRLPLPQVDHIVMSGRALEHEGLEPSVAFEQVRILGEGRLAAGDSTVVGVEALDVGLGLINYLESVDVPVRARGLLAKARSSQRAGSRRRAVVVGLSQERAQRAPNYVLDTGVGRLSRTDGAQRIPCRWYVGLAELDALYRETQASVLSLYECEPSRDVRVSKLQVRTVRAKRQAMLGL</sequence>
<name>A0A382WXJ4_9ZZZZ</name>
<proteinExistence type="predicted"/>
<protein>
    <submittedName>
        <fullName evidence="1">Uncharacterized protein</fullName>
    </submittedName>
</protein>
<accession>A0A382WXJ4</accession>
<evidence type="ECO:0000313" key="1">
    <source>
        <dbReference type="EMBL" id="SVD63280.1"/>
    </source>
</evidence>
<dbReference type="EMBL" id="UINC01163139">
    <property type="protein sequence ID" value="SVD63280.1"/>
    <property type="molecule type" value="Genomic_DNA"/>
</dbReference>
<dbReference type="AlphaFoldDB" id="A0A382WXJ4"/>
<reference evidence="1" key="1">
    <citation type="submission" date="2018-05" db="EMBL/GenBank/DDBJ databases">
        <authorList>
            <person name="Lanie J.A."/>
            <person name="Ng W.-L."/>
            <person name="Kazmierczak K.M."/>
            <person name="Andrzejewski T.M."/>
            <person name="Davidsen T.M."/>
            <person name="Wayne K.J."/>
            <person name="Tettelin H."/>
            <person name="Glass J.I."/>
            <person name="Rusch D."/>
            <person name="Podicherti R."/>
            <person name="Tsui H.-C.T."/>
            <person name="Winkler M.E."/>
        </authorList>
    </citation>
    <scope>NUCLEOTIDE SEQUENCE</scope>
</reference>
<organism evidence="1">
    <name type="scientific">marine metagenome</name>
    <dbReference type="NCBI Taxonomy" id="408172"/>
    <lineage>
        <taxon>unclassified sequences</taxon>
        <taxon>metagenomes</taxon>
        <taxon>ecological metagenomes</taxon>
    </lineage>
</organism>
<feature type="non-terminal residue" evidence="1">
    <location>
        <position position="1"/>
    </location>
</feature>
<gene>
    <name evidence="1" type="ORF">METZ01_LOCUS416134</name>
</gene>